<evidence type="ECO:0000313" key="7">
    <source>
        <dbReference type="Proteomes" id="UP000626370"/>
    </source>
</evidence>
<dbReference type="EC" id="2.7.7.65" evidence="1"/>
<name>A0ABQ3J1S9_9GAMM</name>
<reference evidence="7" key="1">
    <citation type="journal article" date="2019" name="Int. J. Syst. Evol. Microbiol.">
        <title>The Global Catalogue of Microorganisms (GCM) 10K type strain sequencing project: providing services to taxonomists for standard genome sequencing and annotation.</title>
        <authorList>
            <consortium name="The Broad Institute Genomics Platform"/>
            <consortium name="The Broad Institute Genome Sequencing Center for Infectious Disease"/>
            <person name="Wu L."/>
            <person name="Ma J."/>
        </authorList>
    </citation>
    <scope>NUCLEOTIDE SEQUENCE [LARGE SCALE GENOMIC DNA]</scope>
    <source>
        <strain evidence="7">CGMCC 1.15922</strain>
    </source>
</reference>
<dbReference type="SMART" id="SM00267">
    <property type="entry name" value="GGDEF"/>
    <property type="match status" value="1"/>
</dbReference>
<evidence type="ECO:0000256" key="4">
    <source>
        <dbReference type="SAM" id="SignalP"/>
    </source>
</evidence>
<dbReference type="PANTHER" id="PTHR45138:SF9">
    <property type="entry name" value="DIGUANYLATE CYCLASE DGCM-RELATED"/>
    <property type="match status" value="1"/>
</dbReference>
<proteinExistence type="predicted"/>
<evidence type="ECO:0000259" key="5">
    <source>
        <dbReference type="PROSITE" id="PS50887"/>
    </source>
</evidence>
<keyword evidence="3" id="KW-0812">Transmembrane</keyword>
<feature type="transmembrane region" description="Helical" evidence="3">
    <location>
        <begin position="367"/>
        <end position="386"/>
    </location>
</feature>
<feature type="signal peptide" evidence="4">
    <location>
        <begin position="1"/>
        <end position="27"/>
    </location>
</feature>
<dbReference type="InterPro" id="IPR029787">
    <property type="entry name" value="Nucleotide_cyclase"/>
</dbReference>
<dbReference type="NCBIfam" id="TIGR00254">
    <property type="entry name" value="GGDEF"/>
    <property type="match status" value="1"/>
</dbReference>
<dbReference type="InterPro" id="IPR000160">
    <property type="entry name" value="GGDEF_dom"/>
</dbReference>
<comment type="catalytic activity">
    <reaction evidence="2">
        <text>2 GTP = 3',3'-c-di-GMP + 2 diphosphate</text>
        <dbReference type="Rhea" id="RHEA:24898"/>
        <dbReference type="ChEBI" id="CHEBI:33019"/>
        <dbReference type="ChEBI" id="CHEBI:37565"/>
        <dbReference type="ChEBI" id="CHEBI:58805"/>
        <dbReference type="EC" id="2.7.7.65"/>
    </reaction>
</comment>
<keyword evidence="7" id="KW-1185">Reference proteome</keyword>
<sequence>MTIIRSLPLIHTLFFLCLCLINSSVYAATPIQITNDSEIKLEQFEMAYFVDKSENMPFEQVQGQNFTKSSNRLSLGTKSKTTWIKIQLHNVDKNTQKLYLHHPYAYHNSKVELYEVEQGVLSNVRVLDMDKKETQQWMYRGSAVFDFTLQPNQQKTLFVKSLSFSHQWFALNIYDENQSKRALLGQFTNIALVVGMLLALIIYNFLLFFSSRLKEHFYYACYLVSGGFWIALSYGLFADLFNIFGSVTIIWHLSLVTMPFFLLLFMINIFETKKKYPIEHWALVAVLILLVINFIHGLFDIVAALDYSSTLAAIMMLASLSVSLSMLIRRHPMALFFLIGHGLFVAFSTLAVLFYKGIAEFNYVNSHGVGIGIALEALVLSLIIAYRIRTLEKLKSTQADLQLLASTDPLTKLFNRRHFNSAAVQHLDLAEQTKQTSSIALIDIDHFKSINDTYGHTLGDKSIKCVANIIKNQSRQEDILARYGGEEFIILMPNTNLDDAFILIERIRKKLESTTIEIDTNQSIQLTISAGIAEVNTQDLNLQEAINQADKALYKSKNNGRNQSQLFKE</sequence>
<dbReference type="Gene3D" id="2.60.40.2380">
    <property type="match status" value="1"/>
</dbReference>
<dbReference type="CDD" id="cd01949">
    <property type="entry name" value="GGDEF"/>
    <property type="match status" value="1"/>
</dbReference>
<feature type="chain" id="PRO_5046455505" description="diguanylate cyclase" evidence="4">
    <location>
        <begin position="28"/>
        <end position="569"/>
    </location>
</feature>
<evidence type="ECO:0000256" key="1">
    <source>
        <dbReference type="ARBA" id="ARBA00012528"/>
    </source>
</evidence>
<feature type="transmembrane region" description="Helical" evidence="3">
    <location>
        <begin position="335"/>
        <end position="355"/>
    </location>
</feature>
<dbReference type="PANTHER" id="PTHR45138">
    <property type="entry name" value="REGULATORY COMPONENTS OF SENSORY TRANSDUCTION SYSTEM"/>
    <property type="match status" value="1"/>
</dbReference>
<comment type="caution">
    <text evidence="6">The sequence shown here is derived from an EMBL/GenBank/DDBJ whole genome shotgun (WGS) entry which is preliminary data.</text>
</comment>
<protein>
    <recommendedName>
        <fullName evidence="1">diguanylate cyclase</fullName>
        <ecNumber evidence="1">2.7.7.65</ecNumber>
    </recommendedName>
</protein>
<keyword evidence="3" id="KW-0472">Membrane</keyword>
<feature type="transmembrane region" description="Helical" evidence="3">
    <location>
        <begin position="311"/>
        <end position="328"/>
    </location>
</feature>
<feature type="transmembrane region" description="Helical" evidence="3">
    <location>
        <begin position="282"/>
        <end position="305"/>
    </location>
</feature>
<evidence type="ECO:0000313" key="6">
    <source>
        <dbReference type="EMBL" id="GHE98240.1"/>
    </source>
</evidence>
<dbReference type="InterPro" id="IPR050469">
    <property type="entry name" value="Diguanylate_Cyclase"/>
</dbReference>
<feature type="transmembrane region" description="Helical" evidence="3">
    <location>
        <begin position="216"/>
        <end position="237"/>
    </location>
</feature>
<gene>
    <name evidence="6" type="ORF">GCM10011501_29720</name>
</gene>
<dbReference type="PROSITE" id="PS50887">
    <property type="entry name" value="GGDEF"/>
    <property type="match status" value="1"/>
</dbReference>
<evidence type="ECO:0000256" key="3">
    <source>
        <dbReference type="SAM" id="Phobius"/>
    </source>
</evidence>
<dbReference type="RefSeq" id="WP_189379043.1">
    <property type="nucleotide sequence ID" value="NZ_BNAH01000013.1"/>
</dbReference>
<accession>A0ABQ3J1S9</accession>
<dbReference type="Gene3D" id="3.30.70.270">
    <property type="match status" value="1"/>
</dbReference>
<dbReference type="InterPro" id="IPR011622">
    <property type="entry name" value="7TMR_DISM_rcpt_extracell_dom2"/>
</dbReference>
<feature type="transmembrane region" description="Helical" evidence="3">
    <location>
        <begin position="187"/>
        <end position="209"/>
    </location>
</feature>
<dbReference type="InterPro" id="IPR043128">
    <property type="entry name" value="Rev_trsase/Diguanyl_cyclase"/>
</dbReference>
<dbReference type="Pfam" id="PF07695">
    <property type="entry name" value="7TMR-DISM_7TM"/>
    <property type="match status" value="1"/>
</dbReference>
<evidence type="ECO:0000256" key="2">
    <source>
        <dbReference type="ARBA" id="ARBA00034247"/>
    </source>
</evidence>
<feature type="transmembrane region" description="Helical" evidence="3">
    <location>
        <begin position="249"/>
        <end position="270"/>
    </location>
</feature>
<dbReference type="InterPro" id="IPR011623">
    <property type="entry name" value="7TMR_DISM_rcpt_extracell_dom1"/>
</dbReference>
<organism evidence="6 7">
    <name type="scientific">Thalassotalea profundi</name>
    <dbReference type="NCBI Taxonomy" id="2036687"/>
    <lineage>
        <taxon>Bacteria</taxon>
        <taxon>Pseudomonadati</taxon>
        <taxon>Pseudomonadota</taxon>
        <taxon>Gammaproteobacteria</taxon>
        <taxon>Alteromonadales</taxon>
        <taxon>Colwelliaceae</taxon>
        <taxon>Thalassotalea</taxon>
    </lineage>
</organism>
<dbReference type="Pfam" id="PF07696">
    <property type="entry name" value="7TMR-DISMED2"/>
    <property type="match status" value="1"/>
</dbReference>
<keyword evidence="4" id="KW-0732">Signal</keyword>
<keyword evidence="3" id="KW-1133">Transmembrane helix</keyword>
<dbReference type="EMBL" id="BNAH01000013">
    <property type="protein sequence ID" value="GHE98240.1"/>
    <property type="molecule type" value="Genomic_DNA"/>
</dbReference>
<dbReference type="Pfam" id="PF00990">
    <property type="entry name" value="GGDEF"/>
    <property type="match status" value="1"/>
</dbReference>
<dbReference type="Proteomes" id="UP000626370">
    <property type="component" value="Unassembled WGS sequence"/>
</dbReference>
<dbReference type="SUPFAM" id="SSF55073">
    <property type="entry name" value="Nucleotide cyclase"/>
    <property type="match status" value="1"/>
</dbReference>
<feature type="domain" description="GGDEF" evidence="5">
    <location>
        <begin position="435"/>
        <end position="569"/>
    </location>
</feature>